<accession>A0A1X0R2F8</accession>
<dbReference type="EMBL" id="KV921929">
    <property type="protein sequence ID" value="ORE06156.1"/>
    <property type="molecule type" value="Genomic_DNA"/>
</dbReference>
<sequence>MVLLIKLNKVMSNMASILKSFGDNIIGNACNISLSSDACSAHLFLETSVIEKMNINFNCPDCQSQSAISRTFSKHVQKTHTHIHTHKGSYSTISKAVKRGNSETNNNESASSVLVKHHKVNEQEIVFSVDNPITFQTLSSSSHIQNNCIGGKDWKAEIHSANVPKW</sequence>
<reference evidence="1" key="1">
    <citation type="journal article" date="2016" name="Proc. Natl. Acad. Sci. U.S.A.">
        <title>Lipid metabolic changes in an early divergent fungus govern the establishment of a mutualistic symbiosis with endobacteria.</title>
        <authorList>
            <person name="Lastovetsky O.A."/>
            <person name="Gaspar M.L."/>
            <person name="Mondo S.J."/>
            <person name="LaButti K.M."/>
            <person name="Sandor L."/>
            <person name="Grigoriev I.V."/>
            <person name="Henry S.A."/>
            <person name="Pawlowska T.E."/>
        </authorList>
    </citation>
    <scope>NUCLEOTIDE SEQUENCE [LARGE SCALE GENOMIC DNA]</scope>
    <source>
        <strain evidence="1">ATCC 52814</strain>
    </source>
</reference>
<organism evidence="1">
    <name type="scientific">Rhizopus microsporus var. microsporus</name>
    <dbReference type="NCBI Taxonomy" id="86635"/>
    <lineage>
        <taxon>Eukaryota</taxon>
        <taxon>Fungi</taxon>
        <taxon>Fungi incertae sedis</taxon>
        <taxon>Mucoromycota</taxon>
        <taxon>Mucoromycotina</taxon>
        <taxon>Mucoromycetes</taxon>
        <taxon>Mucorales</taxon>
        <taxon>Mucorineae</taxon>
        <taxon>Rhizopodaceae</taxon>
        <taxon>Rhizopus</taxon>
    </lineage>
</organism>
<evidence type="ECO:0000313" key="1">
    <source>
        <dbReference type="EMBL" id="ORE06156.1"/>
    </source>
</evidence>
<dbReference type="OrthoDB" id="2234134at2759"/>
<dbReference type="AlphaFoldDB" id="A0A1X0R2F8"/>
<name>A0A1X0R2F8_RHIZD</name>
<protein>
    <submittedName>
        <fullName evidence="1">Uncharacterized protein</fullName>
    </submittedName>
</protein>
<gene>
    <name evidence="1" type="ORF">BCV72DRAFT_128310</name>
</gene>
<proteinExistence type="predicted"/>
<dbReference type="Proteomes" id="UP000242414">
    <property type="component" value="Unassembled WGS sequence"/>
</dbReference>
<dbReference type="VEuPathDB" id="FungiDB:BCV72DRAFT_128310"/>